<keyword evidence="5" id="KW-0448">Lipopolysaccharide biosynthesis</keyword>
<dbReference type="Proteomes" id="UP001306119">
    <property type="component" value="Unassembled WGS sequence"/>
</dbReference>
<evidence type="ECO:0000313" key="10">
    <source>
        <dbReference type="EMBL" id="MEC6831563.1"/>
    </source>
</evidence>
<protein>
    <submittedName>
        <fullName evidence="10">Glycosyltransferase family 2 protein</fullName>
        <ecNumber evidence="10">2.4.-.-</ecNumber>
    </submittedName>
</protein>
<evidence type="ECO:0000256" key="6">
    <source>
        <dbReference type="ARBA" id="ARBA00022989"/>
    </source>
</evidence>
<dbReference type="GO" id="GO:0016757">
    <property type="term" value="F:glycosyltransferase activity"/>
    <property type="evidence" value="ECO:0007669"/>
    <property type="project" value="UniProtKB-KW"/>
</dbReference>
<evidence type="ECO:0000256" key="8">
    <source>
        <dbReference type="SAM" id="Phobius"/>
    </source>
</evidence>
<organism evidence="11 12">
    <name type="scientific">Photobacterium toruni</name>
    <dbReference type="NCBI Taxonomy" id="1935446"/>
    <lineage>
        <taxon>Bacteria</taxon>
        <taxon>Pseudomonadati</taxon>
        <taxon>Pseudomonadota</taxon>
        <taxon>Gammaproteobacteria</taxon>
        <taxon>Vibrionales</taxon>
        <taxon>Vibrionaceae</taxon>
        <taxon>Photobacterium</taxon>
    </lineage>
</organism>
<evidence type="ECO:0000313" key="12">
    <source>
        <dbReference type="Proteomes" id="UP000191116"/>
    </source>
</evidence>
<dbReference type="Proteomes" id="UP000191116">
    <property type="component" value="Unassembled WGS sequence"/>
</dbReference>
<keyword evidence="1" id="KW-1003">Cell membrane</keyword>
<dbReference type="RefSeq" id="WP_080173279.1">
    <property type="nucleotide sequence ID" value="NZ_AP024854.1"/>
</dbReference>
<keyword evidence="2 10" id="KW-0328">Glycosyltransferase</keyword>
<dbReference type="InterPro" id="IPR001173">
    <property type="entry name" value="Glyco_trans_2-like"/>
</dbReference>
<dbReference type="InterPro" id="IPR050256">
    <property type="entry name" value="Glycosyltransferase_2"/>
</dbReference>
<keyword evidence="4 8" id="KW-0812">Transmembrane</keyword>
<proteinExistence type="predicted"/>
<dbReference type="Gene3D" id="3.90.550.10">
    <property type="entry name" value="Spore Coat Polysaccharide Biosynthesis Protein SpsA, Chain A"/>
    <property type="match status" value="1"/>
</dbReference>
<feature type="transmembrane region" description="Helical" evidence="8">
    <location>
        <begin position="272"/>
        <end position="297"/>
    </location>
</feature>
<gene>
    <name evidence="11" type="ORF">CZ814_00500</name>
    <name evidence="10" type="ORF">VXS06_07230</name>
</gene>
<dbReference type="CDD" id="cd04187">
    <property type="entry name" value="DPM1_like_bac"/>
    <property type="match status" value="1"/>
</dbReference>
<evidence type="ECO:0000259" key="9">
    <source>
        <dbReference type="Pfam" id="PF00535"/>
    </source>
</evidence>
<dbReference type="AlphaFoldDB" id="A0A1T4MGL3"/>
<feature type="domain" description="Glycosyltransferase 2-like" evidence="9">
    <location>
        <begin position="13"/>
        <end position="176"/>
    </location>
</feature>
<accession>A0A1T4MGL3</accession>
<dbReference type="GO" id="GO:0009103">
    <property type="term" value="P:lipopolysaccharide biosynthetic process"/>
    <property type="evidence" value="ECO:0007669"/>
    <property type="project" value="UniProtKB-KW"/>
</dbReference>
<evidence type="ECO:0000256" key="4">
    <source>
        <dbReference type="ARBA" id="ARBA00022692"/>
    </source>
</evidence>
<evidence type="ECO:0000313" key="13">
    <source>
        <dbReference type="Proteomes" id="UP001306119"/>
    </source>
</evidence>
<dbReference type="InterPro" id="IPR029044">
    <property type="entry name" value="Nucleotide-diphossugar_trans"/>
</dbReference>
<dbReference type="Pfam" id="PF00535">
    <property type="entry name" value="Glycos_transf_2"/>
    <property type="match status" value="1"/>
</dbReference>
<evidence type="ECO:0000256" key="3">
    <source>
        <dbReference type="ARBA" id="ARBA00022679"/>
    </source>
</evidence>
<feature type="transmembrane region" description="Helical" evidence="8">
    <location>
        <begin position="239"/>
        <end position="260"/>
    </location>
</feature>
<dbReference type="PANTHER" id="PTHR48090:SF3">
    <property type="entry name" value="UNDECAPRENYL-PHOSPHATE 4-DEOXY-4-FORMAMIDO-L-ARABINOSE TRANSFERASE"/>
    <property type="match status" value="1"/>
</dbReference>
<dbReference type="EC" id="2.4.-.-" evidence="10"/>
<evidence type="ECO:0000256" key="2">
    <source>
        <dbReference type="ARBA" id="ARBA00022676"/>
    </source>
</evidence>
<dbReference type="EMBL" id="FUWP01000001">
    <property type="protein sequence ID" value="SJZ66001.1"/>
    <property type="molecule type" value="Genomic_DNA"/>
</dbReference>
<dbReference type="SUPFAM" id="SSF53448">
    <property type="entry name" value="Nucleotide-diphospho-sugar transferases"/>
    <property type="match status" value="1"/>
</dbReference>
<keyword evidence="7 8" id="KW-0472">Membrane</keyword>
<evidence type="ECO:0000256" key="7">
    <source>
        <dbReference type="ARBA" id="ARBA00023136"/>
    </source>
</evidence>
<keyword evidence="3 10" id="KW-0808">Transferase</keyword>
<keyword evidence="6 8" id="KW-1133">Transmembrane helix</keyword>
<dbReference type="GO" id="GO:0005886">
    <property type="term" value="C:plasma membrane"/>
    <property type="evidence" value="ECO:0007669"/>
    <property type="project" value="TreeGrafter"/>
</dbReference>
<evidence type="ECO:0000256" key="5">
    <source>
        <dbReference type="ARBA" id="ARBA00022985"/>
    </source>
</evidence>
<dbReference type="EMBL" id="JAYXUG010000004">
    <property type="protein sequence ID" value="MEC6831563.1"/>
    <property type="molecule type" value="Genomic_DNA"/>
</dbReference>
<sequence>MNHQPNPLDYRLSLLVPVYNEEVAIEPFLDAINDKLSSIRSHIDIVFINDGSKDNTKHVIENMIEQDSSISLINFARNFGKEAAMTAGLDYVQGDAAVIMDVDLQDPPEVILEFVKLWLTGDYDTIYGVRVDRSQDTYTKRLTAGGFYRFFNFLSAETTLPENAGDFRLINRCVIETVKQLPERNRFMKGLLAWSSLRATGVNFQRPERLVGDTKFNYWKLWNFAMDGITSFTAWPLRVWGFVGFGISFLSFIFLMYIVISALCFGVHTPGYASTISVVLFLGGIQLISLGVIGGYVSRIYTELKHRPIYLVEDVYGNYKNNQQQSDNQHHTKITLDKYSNRYE</sequence>
<name>A0A1T4MGL3_9GAMM</name>
<keyword evidence="13" id="KW-1185">Reference proteome</keyword>
<evidence type="ECO:0000256" key="1">
    <source>
        <dbReference type="ARBA" id="ARBA00022475"/>
    </source>
</evidence>
<dbReference type="OrthoDB" id="9811884at2"/>
<dbReference type="PANTHER" id="PTHR48090">
    <property type="entry name" value="UNDECAPRENYL-PHOSPHATE 4-DEOXY-4-FORMAMIDO-L-ARABINOSE TRANSFERASE-RELATED"/>
    <property type="match status" value="1"/>
</dbReference>
<reference evidence="11 12" key="1">
    <citation type="submission" date="2017-02" db="EMBL/GenBank/DDBJ databases">
        <authorList>
            <person name="Peterson S.W."/>
        </authorList>
    </citation>
    <scope>NUCLEOTIDE SEQUENCE [LARGE SCALE GENOMIC DNA]</scope>
    <source>
        <strain evidence="11 12">CECT 9189</strain>
    </source>
</reference>
<evidence type="ECO:0000313" key="11">
    <source>
        <dbReference type="EMBL" id="SJZ66001.1"/>
    </source>
</evidence>
<reference evidence="10 13" key="2">
    <citation type="submission" date="2024-01" db="EMBL/GenBank/DDBJ databases">
        <title>Active colonisers of the gastrointestinal tract of Atlantic salmon farmed in a warm water region.</title>
        <authorList>
            <person name="Bowman J.P."/>
        </authorList>
    </citation>
    <scope>NUCLEOTIDE SEQUENCE [LARGE SCALE GENOMIC DNA]</scope>
    <source>
        <strain evidence="10 13">S3MW1</strain>
    </source>
</reference>